<keyword evidence="6" id="KW-0456">Lyase</keyword>
<dbReference type="GO" id="GO:0003677">
    <property type="term" value="F:DNA binding"/>
    <property type="evidence" value="ECO:0007669"/>
    <property type="project" value="UniProtKB-KW"/>
</dbReference>
<dbReference type="PANTHER" id="PTHR43727">
    <property type="entry name" value="DIAMINOPIMELATE DECARBOXYLASE"/>
    <property type="match status" value="1"/>
</dbReference>
<dbReference type="GO" id="GO:0009089">
    <property type="term" value="P:lysine biosynthetic process via diaminopimelate"/>
    <property type="evidence" value="ECO:0007669"/>
    <property type="project" value="InterPro"/>
</dbReference>
<evidence type="ECO:0000256" key="1">
    <source>
        <dbReference type="ARBA" id="ARBA00001933"/>
    </source>
</evidence>
<dbReference type="InterPro" id="IPR041468">
    <property type="entry name" value="HTH_ParB/Spo0J"/>
</dbReference>
<dbReference type="SUPFAM" id="SSF51419">
    <property type="entry name" value="PLP-binding barrel"/>
    <property type="match status" value="1"/>
</dbReference>
<organism evidence="8 9">
    <name type="scientific">Paralvinella palmiformis</name>
    <dbReference type="NCBI Taxonomy" id="53620"/>
    <lineage>
        <taxon>Eukaryota</taxon>
        <taxon>Metazoa</taxon>
        <taxon>Spiralia</taxon>
        <taxon>Lophotrochozoa</taxon>
        <taxon>Annelida</taxon>
        <taxon>Polychaeta</taxon>
        <taxon>Sedentaria</taxon>
        <taxon>Canalipalpata</taxon>
        <taxon>Terebellida</taxon>
        <taxon>Terebelliformia</taxon>
        <taxon>Alvinellidae</taxon>
        <taxon>Paralvinella</taxon>
    </lineage>
</organism>
<dbReference type="SUPFAM" id="SSF109709">
    <property type="entry name" value="KorB DNA-binding domain-like"/>
    <property type="match status" value="1"/>
</dbReference>
<dbReference type="PRINTS" id="PR01181">
    <property type="entry name" value="DAPDCRBXLASE"/>
</dbReference>
<dbReference type="Pfam" id="PF02195">
    <property type="entry name" value="ParB_N"/>
    <property type="match status" value="1"/>
</dbReference>
<dbReference type="InterPro" id="IPR004437">
    <property type="entry name" value="ParB/RepB/Spo0J"/>
</dbReference>
<comment type="similarity">
    <text evidence="2">Belongs to the ParB family.</text>
</comment>
<evidence type="ECO:0000256" key="6">
    <source>
        <dbReference type="ARBA" id="ARBA00023239"/>
    </source>
</evidence>
<dbReference type="Pfam" id="PF02784">
    <property type="entry name" value="Orn_Arg_deC_N"/>
    <property type="match status" value="1"/>
</dbReference>
<evidence type="ECO:0000313" key="9">
    <source>
        <dbReference type="Proteomes" id="UP001208570"/>
    </source>
</evidence>
<protein>
    <recommendedName>
        <fullName evidence="7">ParB-like N-terminal domain-containing protein</fullName>
    </recommendedName>
</protein>
<name>A0AAD9MVC5_9ANNE</name>
<dbReference type="InterPro" id="IPR002986">
    <property type="entry name" value="DAP_deCOOHase_LysA"/>
</dbReference>
<dbReference type="FunFam" id="3.90.1530.30:FF:000001">
    <property type="entry name" value="Chromosome partitioning protein ParB"/>
    <property type="match status" value="1"/>
</dbReference>
<dbReference type="EMBL" id="JAODUP010000583">
    <property type="protein sequence ID" value="KAK2146800.1"/>
    <property type="molecule type" value="Genomic_DNA"/>
</dbReference>
<dbReference type="InterPro" id="IPR029066">
    <property type="entry name" value="PLP-binding_barrel"/>
</dbReference>
<keyword evidence="3" id="KW-0210">Decarboxylase</keyword>
<dbReference type="CDD" id="cd16393">
    <property type="entry name" value="SPO0J_N"/>
    <property type="match status" value="1"/>
</dbReference>
<dbReference type="Pfam" id="PF17762">
    <property type="entry name" value="HTH_ParB"/>
    <property type="match status" value="1"/>
</dbReference>
<keyword evidence="4" id="KW-0663">Pyridoxal phosphate</keyword>
<evidence type="ECO:0000313" key="8">
    <source>
        <dbReference type="EMBL" id="KAK2146800.1"/>
    </source>
</evidence>
<dbReference type="Gene3D" id="3.90.1530.30">
    <property type="match status" value="1"/>
</dbReference>
<dbReference type="NCBIfam" id="TIGR00180">
    <property type="entry name" value="parB_part"/>
    <property type="match status" value="1"/>
</dbReference>
<dbReference type="Gene3D" id="2.40.37.10">
    <property type="entry name" value="Lyase, Ornithine Decarboxylase, Chain A, domain 1"/>
    <property type="match status" value="1"/>
</dbReference>
<dbReference type="CDD" id="cd06828">
    <property type="entry name" value="PLPDE_III_DapDC"/>
    <property type="match status" value="1"/>
</dbReference>
<comment type="caution">
    <text evidence="8">The sequence shown here is derived from an EMBL/GenBank/DDBJ whole genome shotgun (WGS) entry which is preliminary data.</text>
</comment>
<accession>A0AAD9MVC5</accession>
<keyword evidence="9" id="KW-1185">Reference proteome</keyword>
<evidence type="ECO:0000256" key="4">
    <source>
        <dbReference type="ARBA" id="ARBA00022898"/>
    </source>
</evidence>
<dbReference type="InterPro" id="IPR022657">
    <property type="entry name" value="De-COase2_CS"/>
</dbReference>
<dbReference type="SUPFAM" id="SSF50621">
    <property type="entry name" value="Alanine racemase C-terminal domain-like"/>
    <property type="match status" value="1"/>
</dbReference>
<dbReference type="GO" id="GO:0008836">
    <property type="term" value="F:diaminopimelate decarboxylase activity"/>
    <property type="evidence" value="ECO:0007669"/>
    <property type="project" value="InterPro"/>
</dbReference>
<dbReference type="InterPro" id="IPR022643">
    <property type="entry name" value="De-COase2_C"/>
</dbReference>
<reference evidence="8" key="1">
    <citation type="journal article" date="2023" name="Mol. Biol. Evol.">
        <title>Third-Generation Sequencing Reveals the Adaptive Role of the Epigenome in Three Deep-Sea Polychaetes.</title>
        <authorList>
            <person name="Perez M."/>
            <person name="Aroh O."/>
            <person name="Sun Y."/>
            <person name="Lan Y."/>
            <person name="Juniper S.K."/>
            <person name="Young C.R."/>
            <person name="Angers B."/>
            <person name="Qian P.Y."/>
        </authorList>
    </citation>
    <scope>NUCLEOTIDE SEQUENCE</scope>
    <source>
        <strain evidence="8">P08H-3</strain>
    </source>
</reference>
<dbReference type="AlphaFoldDB" id="A0AAD9MVC5"/>
<dbReference type="InterPro" id="IPR003115">
    <property type="entry name" value="ParB_N"/>
</dbReference>
<evidence type="ECO:0000256" key="5">
    <source>
        <dbReference type="ARBA" id="ARBA00023125"/>
    </source>
</evidence>
<dbReference type="FunFam" id="1.10.10.2830:FF:000001">
    <property type="entry name" value="Chromosome partitioning protein ParB"/>
    <property type="match status" value="1"/>
</dbReference>
<gene>
    <name evidence="8" type="ORF">LSH36_583g02000</name>
</gene>
<dbReference type="Gene3D" id="1.10.10.2830">
    <property type="match status" value="1"/>
</dbReference>
<dbReference type="PROSITE" id="PS00879">
    <property type="entry name" value="ODR_DC_2_2"/>
    <property type="match status" value="1"/>
</dbReference>
<proteinExistence type="inferred from homology"/>
<dbReference type="SUPFAM" id="SSF110849">
    <property type="entry name" value="ParB/Sulfiredoxin"/>
    <property type="match status" value="1"/>
</dbReference>
<dbReference type="InterPro" id="IPR022644">
    <property type="entry name" value="De-COase2_N"/>
</dbReference>
<evidence type="ECO:0000256" key="2">
    <source>
        <dbReference type="ARBA" id="ARBA00006295"/>
    </source>
</evidence>
<keyword evidence="5" id="KW-0238">DNA-binding</keyword>
<dbReference type="InterPro" id="IPR036086">
    <property type="entry name" value="ParB/Sulfiredoxin_sf"/>
</dbReference>
<dbReference type="Proteomes" id="UP001208570">
    <property type="component" value="Unassembled WGS sequence"/>
</dbReference>
<dbReference type="SMART" id="SM00470">
    <property type="entry name" value="ParB"/>
    <property type="match status" value="1"/>
</dbReference>
<dbReference type="PANTHER" id="PTHR43727:SF2">
    <property type="entry name" value="GROUP IV DECARBOXYLASE"/>
    <property type="match status" value="1"/>
</dbReference>
<feature type="domain" description="ParB-like N-terminal" evidence="7">
    <location>
        <begin position="26"/>
        <end position="116"/>
    </location>
</feature>
<dbReference type="Pfam" id="PF00278">
    <property type="entry name" value="Orn_DAP_Arg_deC"/>
    <property type="match status" value="1"/>
</dbReference>
<evidence type="ECO:0000259" key="7">
    <source>
        <dbReference type="SMART" id="SM00470"/>
    </source>
</evidence>
<evidence type="ECO:0000256" key="3">
    <source>
        <dbReference type="ARBA" id="ARBA00022793"/>
    </source>
</evidence>
<sequence length="584" mass="65608">MQARRLGQGVDALFKQPREEGEEQLQYVEAGRIRPSLSQPRKYFDQEKIKGLTLSIKEHGVIQPLVVEEESDGGLRLIAGERRLRAAKKAGLELVPVIVRSYSEQKKREAALVENIQREDLNPVEEAEGIQELLTLSKETQESLAARLGISRTALANTLRLLRLSELIKEQVRSGRISAGHARALLSVTSEGDRNQLFTVVLEKELSVRETERFASLMREGYTVDMLNQSFVRDKKGIEEHMGLDCSSYVELVIAERMNIPGSDVMLTSNNTPLIEFQKAAKMGACINFDDLSHISDCFASISVPERICLRYNPGPLRGGNAIIGKPEEAKYGFTKEHIMEGIILCKNMGVNIFGLHTMLASNELEEQYFIDTAVMMFDLVQEVYKQTGVKVSFVNLGGGIGIPYHPDDKNVNIRKIADGIHKAYKQQIMGTVIHPLVIYTENARVITGPYGYLVTRVRHIKDTYKKYVGVDATMADLMRPAIYGAYHHITVVGKETQPCSEVYDITGSLCENNDKFAIDRTLPLLERGDILVLHDVGAHGHAMGFNYNGKLRALELLLNKDKTVKLIRRAETVEDYMRTIMWD</sequence>
<dbReference type="Gene3D" id="3.20.20.10">
    <property type="entry name" value="Alanine racemase"/>
    <property type="match status" value="1"/>
</dbReference>
<dbReference type="InterPro" id="IPR009006">
    <property type="entry name" value="Ala_racemase/Decarboxylase_C"/>
</dbReference>
<comment type="cofactor">
    <cofactor evidence="1">
        <name>pyridoxal 5'-phosphate</name>
        <dbReference type="ChEBI" id="CHEBI:597326"/>
    </cofactor>
</comment>